<evidence type="ECO:0000256" key="2">
    <source>
        <dbReference type="SAM" id="Phobius"/>
    </source>
</evidence>
<feature type="transmembrane region" description="Helical" evidence="2">
    <location>
        <begin position="642"/>
        <end position="662"/>
    </location>
</feature>
<feature type="region of interest" description="Disordered" evidence="1">
    <location>
        <begin position="771"/>
        <end position="873"/>
    </location>
</feature>
<protein>
    <submittedName>
        <fullName evidence="3">Uncharacterized protein</fullName>
    </submittedName>
</protein>
<feature type="transmembrane region" description="Helical" evidence="2">
    <location>
        <begin position="484"/>
        <end position="510"/>
    </location>
</feature>
<feature type="transmembrane region" description="Helical" evidence="2">
    <location>
        <begin position="211"/>
        <end position="233"/>
    </location>
</feature>
<feature type="compositionally biased region" description="Low complexity" evidence="1">
    <location>
        <begin position="121"/>
        <end position="131"/>
    </location>
</feature>
<accession>A0A918X7R4</accession>
<dbReference type="AlphaFoldDB" id="A0A918X7R4"/>
<feature type="transmembrane region" description="Helical" evidence="2">
    <location>
        <begin position="579"/>
        <end position="596"/>
    </location>
</feature>
<feature type="transmembrane region" description="Helical" evidence="2">
    <location>
        <begin position="277"/>
        <end position="296"/>
    </location>
</feature>
<feature type="compositionally biased region" description="Pro residues" evidence="1">
    <location>
        <begin position="106"/>
        <end position="120"/>
    </location>
</feature>
<dbReference type="Proteomes" id="UP000638353">
    <property type="component" value="Unassembled WGS sequence"/>
</dbReference>
<evidence type="ECO:0000313" key="4">
    <source>
        <dbReference type="Proteomes" id="UP000638353"/>
    </source>
</evidence>
<dbReference type="EMBL" id="BMVC01000024">
    <property type="protein sequence ID" value="GHD16359.1"/>
    <property type="molecule type" value="Genomic_DNA"/>
</dbReference>
<reference evidence="3" key="2">
    <citation type="submission" date="2020-09" db="EMBL/GenBank/DDBJ databases">
        <authorList>
            <person name="Sun Q."/>
            <person name="Ohkuma M."/>
        </authorList>
    </citation>
    <scope>NUCLEOTIDE SEQUENCE</scope>
    <source>
        <strain evidence="3">JCM 4637</strain>
    </source>
</reference>
<evidence type="ECO:0000256" key="1">
    <source>
        <dbReference type="SAM" id="MobiDB-lite"/>
    </source>
</evidence>
<reference evidence="3" key="1">
    <citation type="journal article" date="2014" name="Int. J. Syst. Evol. Microbiol.">
        <title>Complete genome sequence of Corynebacterium casei LMG S-19264T (=DSM 44701T), isolated from a smear-ripened cheese.</title>
        <authorList>
            <consortium name="US DOE Joint Genome Institute (JGI-PGF)"/>
            <person name="Walter F."/>
            <person name="Albersmeier A."/>
            <person name="Kalinowski J."/>
            <person name="Ruckert C."/>
        </authorList>
    </citation>
    <scope>NUCLEOTIDE SEQUENCE</scope>
    <source>
        <strain evidence="3">JCM 4637</strain>
    </source>
</reference>
<organism evidence="3 4">
    <name type="scientific">Streptomyces finlayi</name>
    <dbReference type="NCBI Taxonomy" id="67296"/>
    <lineage>
        <taxon>Bacteria</taxon>
        <taxon>Bacillati</taxon>
        <taxon>Actinomycetota</taxon>
        <taxon>Actinomycetes</taxon>
        <taxon>Kitasatosporales</taxon>
        <taxon>Streptomycetaceae</taxon>
        <taxon>Streptomyces</taxon>
    </lineage>
</organism>
<keyword evidence="2" id="KW-0472">Membrane</keyword>
<name>A0A918X7R4_9ACTN</name>
<keyword evidence="2" id="KW-1133">Transmembrane helix</keyword>
<feature type="compositionally biased region" description="Basic and acidic residues" evidence="1">
    <location>
        <begin position="132"/>
        <end position="142"/>
    </location>
</feature>
<comment type="caution">
    <text evidence="3">The sequence shown here is derived from an EMBL/GenBank/DDBJ whole genome shotgun (WGS) entry which is preliminary data.</text>
</comment>
<sequence>MTVAGRRAGTPPVPASGRTRVLVRALACVPRGPGLVDAIVRRGRRWLRPQRVLRIGLLLVLLPVVMSALLAGAAAAAPVPPPAPGASTPPVLLGPETDPLLRPDGPLAPKPPLRPPPAQPADPSDSPLLKDAAQRERDAKKKAEAAYRQRVADYMKEQAAQDGILGSFGVTDREGNPVTSYRIYADTGDWTEWDLSAAHFMVEMLFLGNKWAIIFPCFLISWGLSFSLAGLLLKPALHVSSSLYGGVVVQIGLPGLALTMALVTAAWQLMFGSRVRGWGELVAALVISALTVGALASPPQLLLSKDSGAIAVVRDLALEAAALVLDQEAIEESRPTTDAQWERSAAGGTVGAQVRTASSALARPIIDALVDAFVARPAMLLSYGRVFDGKCGKAFRSSRIEQAMLDQTIDEALNKAVKNDSDFLKKFPVVGDLLGGTYETVGEIPKKVVREALTSNGPIGKFEKECVGGSKAAKKASVDKVGGAFFMFVASLLVSVFLVVVVCGFLFGQIRLALEAMLAKVALAVGVLPGPGRAWLWDRAQAIVRSLALILASVVCLAILIVLINGVLNAPEGDLPGGLTVRFVAIDFVCVAMFLYRKRLGRSTRSMVLRARQRLGASPLGGATAPASLESPRKRRGLGKGLLVGGLMLGALAASGGTSAALGGTRLAGGRLAARLGGTAVRGTSRAVGEVARVGAKGAGKTALFGLKATAGLPVYGPRAARHLRATAARLPQQIATGKAAALRDVQRTFAPMDAFVNEGIHNVRSLGRIVTGRGGLGPYTPPRPPTPRRIPRPAPRPVPPVPPAPPAPAPPPPRSQRQRPRLAPATVPPANATHALLQRRLHRARNPRPQTLPPASARRGNSSGTGAHGGRP</sequence>
<proteinExistence type="predicted"/>
<feature type="transmembrane region" description="Helical" evidence="2">
    <location>
        <begin position="52"/>
        <end position="77"/>
    </location>
</feature>
<feature type="transmembrane region" description="Helical" evidence="2">
    <location>
        <begin position="245"/>
        <end position="271"/>
    </location>
</feature>
<feature type="region of interest" description="Disordered" evidence="1">
    <location>
        <begin position="76"/>
        <end position="142"/>
    </location>
</feature>
<feature type="compositionally biased region" description="Pro residues" evidence="1">
    <location>
        <begin position="780"/>
        <end position="815"/>
    </location>
</feature>
<gene>
    <name evidence="3" type="ORF">GCM10010334_77390</name>
</gene>
<feature type="transmembrane region" description="Helical" evidence="2">
    <location>
        <begin position="548"/>
        <end position="567"/>
    </location>
</feature>
<evidence type="ECO:0000313" key="3">
    <source>
        <dbReference type="EMBL" id="GHD16359.1"/>
    </source>
</evidence>
<feature type="transmembrane region" description="Helical" evidence="2">
    <location>
        <begin position="516"/>
        <end position="536"/>
    </location>
</feature>
<feature type="compositionally biased region" description="Basic residues" evidence="1">
    <location>
        <begin position="838"/>
        <end position="847"/>
    </location>
</feature>
<keyword evidence="2" id="KW-0812">Transmembrane</keyword>